<keyword evidence="1 6" id="KW-0698">rRNA processing</keyword>
<dbReference type="SUPFAM" id="SSF75217">
    <property type="entry name" value="alpha/beta knot"/>
    <property type="match status" value="1"/>
</dbReference>
<feature type="binding site" evidence="6">
    <location>
        <position position="108"/>
    </location>
    <ligand>
        <name>S-adenosyl-L-methionine</name>
        <dbReference type="ChEBI" id="CHEBI:59789"/>
    </ligand>
</feature>
<dbReference type="InterPro" id="IPR029028">
    <property type="entry name" value="Alpha/beta_knot_MTases"/>
</dbReference>
<accession>A0A1I4NBK0</accession>
<evidence type="ECO:0000256" key="6">
    <source>
        <dbReference type="HAMAP-Rule" id="MF_00658"/>
    </source>
</evidence>
<evidence type="ECO:0000256" key="1">
    <source>
        <dbReference type="ARBA" id="ARBA00022552"/>
    </source>
</evidence>
<feature type="binding site" evidence="6">
    <location>
        <begin position="127"/>
        <end position="132"/>
    </location>
    <ligand>
        <name>S-adenosyl-L-methionine</name>
        <dbReference type="ChEBI" id="CHEBI:59789"/>
    </ligand>
</feature>
<dbReference type="Pfam" id="PF02590">
    <property type="entry name" value="SPOUT_MTase"/>
    <property type="match status" value="1"/>
</dbReference>
<protein>
    <recommendedName>
        <fullName evidence="6">Ribosomal RNA large subunit methyltransferase H</fullName>
        <ecNumber evidence="6">2.1.1.177</ecNumber>
    </recommendedName>
    <alternativeName>
        <fullName evidence="6">23S rRNA (pseudouridine1915-N3)-methyltransferase</fullName>
    </alternativeName>
    <alternativeName>
        <fullName evidence="6">23S rRNA m3Psi1915 methyltransferase</fullName>
    </alternativeName>
    <alternativeName>
        <fullName evidence="6">rRNA (pseudouridine-N3-)-methyltransferase RlmH</fullName>
    </alternativeName>
</protein>
<dbReference type="InterPro" id="IPR029026">
    <property type="entry name" value="tRNA_m1G_MTases_N"/>
</dbReference>
<dbReference type="CDD" id="cd18081">
    <property type="entry name" value="RlmH-like"/>
    <property type="match status" value="1"/>
</dbReference>
<dbReference type="PIRSF" id="PIRSF004505">
    <property type="entry name" value="MT_bac"/>
    <property type="match status" value="1"/>
</dbReference>
<dbReference type="Proteomes" id="UP000199668">
    <property type="component" value="Unassembled WGS sequence"/>
</dbReference>
<dbReference type="HAMAP" id="MF_00658">
    <property type="entry name" value="23SrRNA_methyltr_H"/>
    <property type="match status" value="1"/>
</dbReference>
<comment type="catalytic activity">
    <reaction evidence="6">
        <text>pseudouridine(1915) in 23S rRNA + S-adenosyl-L-methionine = N(3)-methylpseudouridine(1915) in 23S rRNA + S-adenosyl-L-homocysteine + H(+)</text>
        <dbReference type="Rhea" id="RHEA:42752"/>
        <dbReference type="Rhea" id="RHEA-COMP:10221"/>
        <dbReference type="Rhea" id="RHEA-COMP:10222"/>
        <dbReference type="ChEBI" id="CHEBI:15378"/>
        <dbReference type="ChEBI" id="CHEBI:57856"/>
        <dbReference type="ChEBI" id="CHEBI:59789"/>
        <dbReference type="ChEBI" id="CHEBI:65314"/>
        <dbReference type="ChEBI" id="CHEBI:74486"/>
        <dbReference type="EC" id="2.1.1.177"/>
    </reaction>
</comment>
<dbReference type="PANTHER" id="PTHR33603:SF1">
    <property type="entry name" value="RIBOSOMAL RNA LARGE SUBUNIT METHYLTRANSFERASE H"/>
    <property type="match status" value="1"/>
</dbReference>
<dbReference type="NCBIfam" id="TIGR00246">
    <property type="entry name" value="tRNA_RlmH_YbeA"/>
    <property type="match status" value="1"/>
</dbReference>
<keyword evidence="6" id="KW-0963">Cytoplasm</keyword>
<evidence type="ECO:0000256" key="5">
    <source>
        <dbReference type="ARBA" id="ARBA00038303"/>
    </source>
</evidence>
<dbReference type="InterPro" id="IPR003742">
    <property type="entry name" value="RlmH-like"/>
</dbReference>
<dbReference type="AlphaFoldDB" id="A0A1I4NBK0"/>
<keyword evidence="9" id="KW-1185">Reference proteome</keyword>
<evidence type="ECO:0000256" key="4">
    <source>
        <dbReference type="ARBA" id="ARBA00022691"/>
    </source>
</evidence>
<evidence type="ECO:0000256" key="2">
    <source>
        <dbReference type="ARBA" id="ARBA00022603"/>
    </source>
</evidence>
<name>A0A1I4NBK0_9BACI</name>
<dbReference type="OrthoDB" id="9806643at2"/>
<organism evidence="8 9">
    <name type="scientific">Salibacterium qingdaonense</name>
    <dbReference type="NCBI Taxonomy" id="266892"/>
    <lineage>
        <taxon>Bacteria</taxon>
        <taxon>Bacillati</taxon>
        <taxon>Bacillota</taxon>
        <taxon>Bacilli</taxon>
        <taxon>Bacillales</taxon>
        <taxon>Bacillaceae</taxon>
    </lineage>
</organism>
<evidence type="ECO:0000256" key="3">
    <source>
        <dbReference type="ARBA" id="ARBA00022679"/>
    </source>
</evidence>
<evidence type="ECO:0000313" key="9">
    <source>
        <dbReference type="Proteomes" id="UP000199668"/>
    </source>
</evidence>
<dbReference type="PANTHER" id="PTHR33603">
    <property type="entry name" value="METHYLTRANSFERASE"/>
    <property type="match status" value="1"/>
</dbReference>
<comment type="subcellular location">
    <subcellularLocation>
        <location evidence="6">Cytoplasm</location>
    </subcellularLocation>
</comment>
<dbReference type="NCBIfam" id="NF000986">
    <property type="entry name" value="PRK00103.1-4"/>
    <property type="match status" value="1"/>
</dbReference>
<reference evidence="8 9" key="1">
    <citation type="submission" date="2016-10" db="EMBL/GenBank/DDBJ databases">
        <authorList>
            <person name="de Groot N.N."/>
        </authorList>
    </citation>
    <scope>NUCLEOTIDE SEQUENCE [LARGE SCALE GENOMIC DNA]</scope>
    <source>
        <strain evidence="8 9">CGMCC 1.6134</strain>
    </source>
</reference>
<proteinExistence type="inferred from homology"/>
<gene>
    <name evidence="6" type="primary">rlmH</name>
    <name evidence="8" type="ORF">SAMN04488054_11673</name>
</gene>
<feature type="compositionally biased region" description="Basic and acidic residues" evidence="7">
    <location>
        <begin position="47"/>
        <end position="60"/>
    </location>
</feature>
<comment type="function">
    <text evidence="6">Specifically methylates the pseudouridine at position 1915 (m3Psi1915) in 23S rRNA.</text>
</comment>
<evidence type="ECO:0000313" key="8">
    <source>
        <dbReference type="EMBL" id="SFM12868.1"/>
    </source>
</evidence>
<dbReference type="RefSeq" id="WP_090927352.1">
    <property type="nucleotide sequence ID" value="NZ_FOTY01000016.1"/>
</dbReference>
<comment type="similarity">
    <text evidence="5 6">Belongs to the RNA methyltransferase RlmH family.</text>
</comment>
<dbReference type="STRING" id="266892.SAMN04488054_11673"/>
<feature type="region of interest" description="Disordered" evidence="7">
    <location>
        <begin position="39"/>
        <end position="60"/>
    </location>
</feature>
<dbReference type="EMBL" id="FOTY01000016">
    <property type="protein sequence ID" value="SFM12868.1"/>
    <property type="molecule type" value="Genomic_DNA"/>
</dbReference>
<evidence type="ECO:0000256" key="7">
    <source>
        <dbReference type="SAM" id="MobiDB-lite"/>
    </source>
</evidence>
<comment type="subunit">
    <text evidence="6">Homodimer.</text>
</comment>
<dbReference type="NCBIfam" id="NF000985">
    <property type="entry name" value="PRK00103.1-3"/>
    <property type="match status" value="1"/>
</dbReference>
<dbReference type="GO" id="GO:0070038">
    <property type="term" value="F:rRNA (pseudouridine-N3-)-methyltransferase activity"/>
    <property type="evidence" value="ECO:0007669"/>
    <property type="project" value="UniProtKB-UniRule"/>
</dbReference>
<keyword evidence="2 6" id="KW-0489">Methyltransferase</keyword>
<keyword evidence="4 6" id="KW-0949">S-adenosyl-L-methionine</keyword>
<dbReference type="Gene3D" id="3.40.1280.10">
    <property type="match status" value="1"/>
</dbReference>
<sequence>MQIQIVSVGKVKEKYIKQGIEEFEKRLGPYCKLTMGEVNDEQAPEQMSEKEKEQVKEKEGERILHKIKSGRHVIVLDLDGKQWSSEKLAEKMEQWSLHGQSQLTFVIGGSNGVSDAVLQRADDKLSFSKMTFPHQLMKLILLEQIYRAFKIQKGEPYHK</sequence>
<dbReference type="EC" id="2.1.1.177" evidence="6"/>
<feature type="binding site" evidence="6">
    <location>
        <position position="76"/>
    </location>
    <ligand>
        <name>S-adenosyl-L-methionine</name>
        <dbReference type="ChEBI" id="CHEBI:59789"/>
    </ligand>
</feature>
<keyword evidence="3 6" id="KW-0808">Transferase</keyword>
<dbReference type="GO" id="GO:0005737">
    <property type="term" value="C:cytoplasm"/>
    <property type="evidence" value="ECO:0007669"/>
    <property type="project" value="UniProtKB-SubCell"/>
</dbReference>